<dbReference type="Proteomes" id="UP000694867">
    <property type="component" value="Unplaced"/>
</dbReference>
<dbReference type="GeneID" id="100902601"/>
<comment type="similarity">
    <text evidence="2">Belongs to the PRRC1 family.</text>
</comment>
<dbReference type="SUPFAM" id="SSF52972">
    <property type="entry name" value="ITPase-like"/>
    <property type="match status" value="1"/>
</dbReference>
<gene>
    <name evidence="7" type="primary">LOC100902601</name>
</gene>
<dbReference type="InterPro" id="IPR029001">
    <property type="entry name" value="ITPase-like_fam"/>
</dbReference>
<evidence type="ECO:0000313" key="7">
    <source>
        <dbReference type="RefSeq" id="XP_003745078.1"/>
    </source>
</evidence>
<feature type="domain" description="Non-canonical purine NTP phosphatase/PRRC1" evidence="5">
    <location>
        <begin position="157"/>
        <end position="274"/>
    </location>
</feature>
<dbReference type="KEGG" id="goe:100902601"/>
<keyword evidence="3" id="KW-0333">Golgi apparatus</keyword>
<evidence type="ECO:0000256" key="4">
    <source>
        <dbReference type="SAM" id="MobiDB-lite"/>
    </source>
</evidence>
<dbReference type="PANTHER" id="PTHR23276">
    <property type="entry name" value="PROTEIN PRRC1"/>
    <property type="match status" value="1"/>
</dbReference>
<accession>A0AAJ6QVA7</accession>
<sequence length="366" mass="39713">MSETDEGSTGFELLDEENTPEAPSTPEAKAKTSVKSKPERLSKGEQKILATPKSVRAEAVVATPGRDSTMASGISQPSETIERNVANVRIGDDAQGDSATTQLNAEMVWSGLQWGASFLSKVTEKAKESVDKVITTLDPQMKPIIFSGGDLSITVASDKKDKVMPIQDAFWDVFGRATVEGVKAQPSSMAAQPVGFTAGLKAAEDRVACLHNTGDVDPLSPVIAVEGFLAELSTDRWFEMSCVLLVDKPNDISISIYTQATPLDEQWINQIKDGTPPDYPLSWCGFAKTVGEVAAAALNCEREDWHEKHTGLPRCATIYQAAKSLAFLYRRKLQEKAPSAVISSQPEISLHESVRLKIEELMTLLE</sequence>
<dbReference type="GO" id="GO:0005794">
    <property type="term" value="C:Golgi apparatus"/>
    <property type="evidence" value="ECO:0007669"/>
    <property type="project" value="UniProtKB-SubCell"/>
</dbReference>
<dbReference type="Pfam" id="PF01931">
    <property type="entry name" value="NTPase_I-T"/>
    <property type="match status" value="1"/>
</dbReference>
<dbReference type="GO" id="GO:0034237">
    <property type="term" value="F:protein kinase A regulatory subunit binding"/>
    <property type="evidence" value="ECO:0007669"/>
    <property type="project" value="TreeGrafter"/>
</dbReference>
<dbReference type="Gene3D" id="3.90.950.10">
    <property type="match status" value="1"/>
</dbReference>
<reference evidence="7" key="1">
    <citation type="submission" date="2025-08" db="UniProtKB">
        <authorList>
            <consortium name="RefSeq"/>
        </authorList>
    </citation>
    <scope>IDENTIFICATION</scope>
</reference>
<dbReference type="RefSeq" id="XP_003745078.1">
    <property type="nucleotide sequence ID" value="XM_003745030.2"/>
</dbReference>
<dbReference type="InterPro" id="IPR026534">
    <property type="entry name" value="PRRC1"/>
</dbReference>
<comment type="subcellular location">
    <subcellularLocation>
        <location evidence="1">Golgi apparatus</location>
    </subcellularLocation>
</comment>
<evidence type="ECO:0000256" key="2">
    <source>
        <dbReference type="ARBA" id="ARBA00010298"/>
    </source>
</evidence>
<name>A0AAJ6QVA7_9ACAR</name>
<proteinExistence type="inferred from homology"/>
<dbReference type="PANTHER" id="PTHR23276:SF2">
    <property type="entry name" value="PROTEIN PRRC1"/>
    <property type="match status" value="1"/>
</dbReference>
<dbReference type="InterPro" id="IPR026533">
    <property type="entry name" value="NTPase/PRRC1"/>
</dbReference>
<evidence type="ECO:0000256" key="3">
    <source>
        <dbReference type="ARBA" id="ARBA00023034"/>
    </source>
</evidence>
<dbReference type="AlphaFoldDB" id="A0AAJ6QVA7"/>
<keyword evidence="6" id="KW-1185">Reference proteome</keyword>
<feature type="region of interest" description="Disordered" evidence="4">
    <location>
        <begin position="1"/>
        <end position="56"/>
    </location>
</feature>
<evidence type="ECO:0000259" key="5">
    <source>
        <dbReference type="Pfam" id="PF01931"/>
    </source>
</evidence>
<evidence type="ECO:0000256" key="1">
    <source>
        <dbReference type="ARBA" id="ARBA00004555"/>
    </source>
</evidence>
<evidence type="ECO:0000313" key="6">
    <source>
        <dbReference type="Proteomes" id="UP000694867"/>
    </source>
</evidence>
<organism evidence="6 7">
    <name type="scientific">Galendromus occidentalis</name>
    <name type="common">western predatory mite</name>
    <dbReference type="NCBI Taxonomy" id="34638"/>
    <lineage>
        <taxon>Eukaryota</taxon>
        <taxon>Metazoa</taxon>
        <taxon>Ecdysozoa</taxon>
        <taxon>Arthropoda</taxon>
        <taxon>Chelicerata</taxon>
        <taxon>Arachnida</taxon>
        <taxon>Acari</taxon>
        <taxon>Parasitiformes</taxon>
        <taxon>Mesostigmata</taxon>
        <taxon>Gamasina</taxon>
        <taxon>Phytoseioidea</taxon>
        <taxon>Phytoseiidae</taxon>
        <taxon>Typhlodrominae</taxon>
        <taxon>Galendromus</taxon>
    </lineage>
</organism>
<protein>
    <submittedName>
        <fullName evidence="7">Protein PRRC1</fullName>
    </submittedName>
</protein>
<feature type="compositionally biased region" description="Basic and acidic residues" evidence="4">
    <location>
        <begin position="36"/>
        <end position="46"/>
    </location>
</feature>